<keyword evidence="2" id="KW-1185">Reference proteome</keyword>
<dbReference type="Proteomes" id="UP000184364">
    <property type="component" value="Unassembled WGS sequence"/>
</dbReference>
<proteinExistence type="predicted"/>
<evidence type="ECO:0000313" key="1">
    <source>
        <dbReference type="EMBL" id="SHL68737.1"/>
    </source>
</evidence>
<dbReference type="AlphaFoldDB" id="A0A1M7CNJ9"/>
<dbReference type="RefSeq" id="WP_073294002.1">
    <property type="nucleotide sequence ID" value="NZ_FRAV01000022.1"/>
</dbReference>
<dbReference type="STRING" id="1302687.SAMN05444267_102284"/>
<dbReference type="OrthoDB" id="759561at2"/>
<gene>
    <name evidence="1" type="ORF">SAMN05444267_102284</name>
</gene>
<accession>A0A1M7CNJ9</accession>
<protein>
    <recommendedName>
        <fullName evidence="3">DUF3828 domain-containing protein</fullName>
    </recommendedName>
</protein>
<evidence type="ECO:0008006" key="3">
    <source>
        <dbReference type="Google" id="ProtNLM"/>
    </source>
</evidence>
<name>A0A1M7CNJ9_9FLAO</name>
<sequence length="189" mass="21464">MKQSFLYLSIFLLFTHCKRNEEHPKIAKADVEITQKINTLYKTYGKSSDAIYNQSIPKFLFSHELEEAFQEAIDASKADIEKVKNSDHPTDKPLLMEGSVFTSLYEGYTSYTIKSIDVKESTQPLGAAADVIIYFENSQVSPKITWTDKIHLVNPYHAGWRIDNITFSEKLAGEKDLKSSLQNFISGAK</sequence>
<evidence type="ECO:0000313" key="2">
    <source>
        <dbReference type="Proteomes" id="UP000184364"/>
    </source>
</evidence>
<reference evidence="2" key="1">
    <citation type="submission" date="2016-11" db="EMBL/GenBank/DDBJ databases">
        <authorList>
            <person name="Varghese N."/>
            <person name="Submissions S."/>
        </authorList>
    </citation>
    <scope>NUCLEOTIDE SEQUENCE [LARGE SCALE GENOMIC DNA]</scope>
    <source>
        <strain evidence="2">DSM 26899</strain>
    </source>
</reference>
<organism evidence="1 2">
    <name type="scientific">Chryseobacterium polytrichastri</name>
    <dbReference type="NCBI Taxonomy" id="1302687"/>
    <lineage>
        <taxon>Bacteria</taxon>
        <taxon>Pseudomonadati</taxon>
        <taxon>Bacteroidota</taxon>
        <taxon>Flavobacteriia</taxon>
        <taxon>Flavobacteriales</taxon>
        <taxon>Weeksellaceae</taxon>
        <taxon>Chryseobacterium group</taxon>
        <taxon>Chryseobacterium</taxon>
    </lineage>
</organism>
<dbReference type="EMBL" id="FRAV01000022">
    <property type="protein sequence ID" value="SHL68737.1"/>
    <property type="molecule type" value="Genomic_DNA"/>
</dbReference>